<dbReference type="GO" id="GO:0005536">
    <property type="term" value="F:D-glucose binding"/>
    <property type="evidence" value="ECO:0007669"/>
    <property type="project" value="InterPro"/>
</dbReference>
<reference evidence="4 5" key="1">
    <citation type="submission" date="2020-04" db="EMBL/GenBank/DDBJ databases">
        <title>Genome sequence for Sphingorhabdus sp. strain M1.</title>
        <authorList>
            <person name="Park S.-J."/>
        </authorList>
    </citation>
    <scope>NUCLEOTIDE SEQUENCE [LARGE SCALE GENOMIC DNA]</scope>
    <source>
        <strain evidence="4 5">JK6</strain>
    </source>
</reference>
<dbReference type="InterPro" id="IPR003836">
    <property type="entry name" value="Glucokinase"/>
</dbReference>
<dbReference type="GO" id="GO:0005524">
    <property type="term" value="F:ATP binding"/>
    <property type="evidence" value="ECO:0007669"/>
    <property type="project" value="InterPro"/>
</dbReference>
<dbReference type="GO" id="GO:0005829">
    <property type="term" value="C:cytosol"/>
    <property type="evidence" value="ECO:0007669"/>
    <property type="project" value="TreeGrafter"/>
</dbReference>
<dbReference type="Proteomes" id="UP000501600">
    <property type="component" value="Chromosome"/>
</dbReference>
<dbReference type="SUPFAM" id="SSF53067">
    <property type="entry name" value="Actin-like ATPase domain"/>
    <property type="match status" value="1"/>
</dbReference>
<accession>A0A6H2DS39</accession>
<name>A0A6H2DS39_9SPHN</name>
<evidence type="ECO:0000313" key="5">
    <source>
        <dbReference type="Proteomes" id="UP000501600"/>
    </source>
</evidence>
<dbReference type="GO" id="GO:0004340">
    <property type="term" value="F:glucokinase activity"/>
    <property type="evidence" value="ECO:0007669"/>
    <property type="project" value="UniProtKB-EC"/>
</dbReference>
<dbReference type="InterPro" id="IPR050201">
    <property type="entry name" value="Bacterial_glucokinase"/>
</dbReference>
<evidence type="ECO:0000256" key="2">
    <source>
        <dbReference type="ARBA" id="ARBA00022777"/>
    </source>
</evidence>
<evidence type="ECO:0000313" key="4">
    <source>
        <dbReference type="EMBL" id="QJB70476.1"/>
    </source>
</evidence>
<dbReference type="KEGG" id="phao:HF685_15390"/>
<dbReference type="AlphaFoldDB" id="A0A6H2DS39"/>
<keyword evidence="5" id="KW-1185">Reference proteome</keyword>
<dbReference type="GO" id="GO:0006096">
    <property type="term" value="P:glycolytic process"/>
    <property type="evidence" value="ECO:0007669"/>
    <property type="project" value="InterPro"/>
</dbReference>
<proteinExistence type="inferred from homology"/>
<dbReference type="Pfam" id="PF02685">
    <property type="entry name" value="Glucokinase"/>
    <property type="match status" value="1"/>
</dbReference>
<comment type="similarity">
    <text evidence="3">Belongs to the bacterial glucokinase family.</text>
</comment>
<keyword evidence="1 4" id="KW-0808">Transferase</keyword>
<dbReference type="NCBIfam" id="TIGR00749">
    <property type="entry name" value="glk"/>
    <property type="match status" value="1"/>
</dbReference>
<protein>
    <submittedName>
        <fullName evidence="4">Glucokinase</fullName>
        <ecNumber evidence="4">2.7.1.2</ecNumber>
    </submittedName>
</protein>
<organism evidence="4 5">
    <name type="scientific">Parasphingorhabdus halotolerans</name>
    <dbReference type="NCBI Taxonomy" id="2725558"/>
    <lineage>
        <taxon>Bacteria</taxon>
        <taxon>Pseudomonadati</taxon>
        <taxon>Pseudomonadota</taxon>
        <taxon>Alphaproteobacteria</taxon>
        <taxon>Sphingomonadales</taxon>
        <taxon>Sphingomonadaceae</taxon>
        <taxon>Parasphingorhabdus</taxon>
    </lineage>
</organism>
<keyword evidence="2 4" id="KW-0418">Kinase</keyword>
<dbReference type="EMBL" id="CP051217">
    <property type="protein sequence ID" value="QJB70476.1"/>
    <property type="molecule type" value="Genomic_DNA"/>
</dbReference>
<dbReference type="PANTHER" id="PTHR47690">
    <property type="entry name" value="GLUCOKINASE"/>
    <property type="match status" value="1"/>
</dbReference>
<dbReference type="CDD" id="cd24008">
    <property type="entry name" value="ASKHA_NBD_GLK"/>
    <property type="match status" value="1"/>
</dbReference>
<dbReference type="RefSeq" id="WP_168820833.1">
    <property type="nucleotide sequence ID" value="NZ_CP051217.1"/>
</dbReference>
<dbReference type="EC" id="2.7.1.2" evidence="4"/>
<gene>
    <name evidence="4" type="primary">glk</name>
    <name evidence="4" type="ORF">HF685_15390</name>
</gene>
<evidence type="ECO:0000256" key="3">
    <source>
        <dbReference type="RuleBase" id="RU004046"/>
    </source>
</evidence>
<dbReference type="Gene3D" id="3.40.367.20">
    <property type="match status" value="1"/>
</dbReference>
<sequence length="323" mass="34709">MQEIVVADIGGTHARFAIAEIDAGRVVSLDHQVKMRGADHASLQIAWEAYAAQIGRELPREAALAVAGPVGGDVLYFTNSSWMIRPALVPEKLKLDRFSLINDFGAVGHAVVHMDSEQFSHICGPETALTEDGPITVLGPGTGLGVVNVLRKGGDYFVTETEGGHIDFAPHDEFEDALLKKLREQHRRVSAERVASGPGIRVIYNLLAEVEGQSAKDLDDRALWTLAFSGEDSLAAAAFDRFCLCLGSVAGNLALAHGSRQVIMAGGLGQRIGSALLTSGFRERFVAKGRFQSMMEQISVKQLIHEEPGLYGAAAAFIKEYGI</sequence>
<evidence type="ECO:0000256" key="1">
    <source>
        <dbReference type="ARBA" id="ARBA00022679"/>
    </source>
</evidence>
<dbReference type="InterPro" id="IPR043129">
    <property type="entry name" value="ATPase_NBD"/>
</dbReference>
<dbReference type="Gene3D" id="3.30.420.40">
    <property type="match status" value="1"/>
</dbReference>
<dbReference type="PANTHER" id="PTHR47690:SF1">
    <property type="entry name" value="GLUCOKINASE"/>
    <property type="match status" value="1"/>
</dbReference>